<gene>
    <name evidence="1" type="ORF">AMJ52_02440</name>
</gene>
<dbReference type="AlphaFoldDB" id="A0A0S7YGQ9"/>
<evidence type="ECO:0000313" key="2">
    <source>
        <dbReference type="Proteomes" id="UP000051012"/>
    </source>
</evidence>
<dbReference type="EMBL" id="LJNI01000020">
    <property type="protein sequence ID" value="KPJ73975.1"/>
    <property type="molecule type" value="Genomic_DNA"/>
</dbReference>
<dbReference type="Proteomes" id="UP000051012">
    <property type="component" value="Unassembled WGS sequence"/>
</dbReference>
<reference evidence="1 2" key="1">
    <citation type="journal article" date="2015" name="Microbiome">
        <title>Genomic resolution of linkages in carbon, nitrogen, and sulfur cycling among widespread estuary sediment bacteria.</title>
        <authorList>
            <person name="Baker B.J."/>
            <person name="Lazar C.S."/>
            <person name="Teske A.P."/>
            <person name="Dick G.J."/>
        </authorList>
    </citation>
    <scope>NUCLEOTIDE SEQUENCE [LARGE SCALE GENOMIC DNA]</scope>
    <source>
        <strain evidence="1">DG_78</strain>
    </source>
</reference>
<comment type="caution">
    <text evidence="1">The sequence shown here is derived from an EMBL/GenBank/DDBJ whole genome shotgun (WGS) entry which is preliminary data.</text>
</comment>
<proteinExistence type="predicted"/>
<protein>
    <submittedName>
        <fullName evidence="1">Uncharacterized protein</fullName>
    </submittedName>
</protein>
<sequence length="65" mass="7805">MNDQWPHHWTMKSNLEYIKKNGKEKWLQFQKQEWSCKNCGAEIKWYQKMCSCGQQLNAWDLPAAG</sequence>
<accession>A0A0S7YGQ9</accession>
<evidence type="ECO:0000313" key="1">
    <source>
        <dbReference type="EMBL" id="KPJ73975.1"/>
    </source>
</evidence>
<organism evidence="1 2">
    <name type="scientific">candidate division TA06 bacterium DG_78</name>
    <dbReference type="NCBI Taxonomy" id="1703772"/>
    <lineage>
        <taxon>Bacteria</taxon>
        <taxon>Bacteria division TA06</taxon>
    </lineage>
</organism>
<name>A0A0S7YGQ9_UNCT6</name>